<comment type="similarity">
    <text evidence="1">Belongs to the Rv1128c/1148c/1588c/1702c/1945/3466 family.</text>
</comment>
<dbReference type="InterPro" id="IPR003615">
    <property type="entry name" value="HNH_nuc"/>
</dbReference>
<dbReference type="AlphaFoldDB" id="A0AAU8DJW7"/>
<dbReference type="GO" id="GO:0008270">
    <property type="term" value="F:zinc ion binding"/>
    <property type="evidence" value="ECO:0007669"/>
    <property type="project" value="InterPro"/>
</dbReference>
<accession>A0AAU8DJW7</accession>
<dbReference type="GO" id="GO:0003676">
    <property type="term" value="F:nucleic acid binding"/>
    <property type="evidence" value="ECO:0007669"/>
    <property type="project" value="InterPro"/>
</dbReference>
<proteinExistence type="inferred from homology"/>
<evidence type="ECO:0000259" key="3">
    <source>
        <dbReference type="SMART" id="SM00507"/>
    </source>
</evidence>
<dbReference type="RefSeq" id="WP_353647680.1">
    <property type="nucleotide sequence ID" value="NZ_CP159218.1"/>
</dbReference>
<feature type="region of interest" description="Disordered" evidence="2">
    <location>
        <begin position="409"/>
        <end position="447"/>
    </location>
</feature>
<dbReference type="GO" id="GO:0004519">
    <property type="term" value="F:endonuclease activity"/>
    <property type="evidence" value="ECO:0007669"/>
    <property type="project" value="InterPro"/>
</dbReference>
<feature type="domain" description="HNH nuclease" evidence="3">
    <location>
        <begin position="338"/>
        <end position="390"/>
    </location>
</feature>
<dbReference type="EMBL" id="CP159218">
    <property type="protein sequence ID" value="XCG62065.1"/>
    <property type="molecule type" value="Genomic_DNA"/>
</dbReference>
<dbReference type="InterPro" id="IPR003870">
    <property type="entry name" value="DUF222"/>
</dbReference>
<name>A0AAU8DJW7_9ACTN</name>
<dbReference type="CDD" id="cd00085">
    <property type="entry name" value="HNHc"/>
    <property type="match status" value="1"/>
</dbReference>
<evidence type="ECO:0000313" key="4">
    <source>
        <dbReference type="EMBL" id="XCG62065.1"/>
    </source>
</evidence>
<dbReference type="InterPro" id="IPR002711">
    <property type="entry name" value="HNH"/>
</dbReference>
<organism evidence="4">
    <name type="scientific">Nakamurella sp. A5-74</name>
    <dbReference type="NCBI Taxonomy" id="3158264"/>
    <lineage>
        <taxon>Bacteria</taxon>
        <taxon>Bacillati</taxon>
        <taxon>Actinomycetota</taxon>
        <taxon>Actinomycetes</taxon>
        <taxon>Nakamurellales</taxon>
        <taxon>Nakamurellaceae</taxon>
        <taxon>Nakamurella</taxon>
    </lineage>
</organism>
<gene>
    <name evidence="4" type="ORF">ABLG96_12310</name>
</gene>
<dbReference type="Pfam" id="PF02720">
    <property type="entry name" value="DUF222"/>
    <property type="match status" value="1"/>
</dbReference>
<dbReference type="Pfam" id="PF01844">
    <property type="entry name" value="HNH"/>
    <property type="match status" value="1"/>
</dbReference>
<reference evidence="4" key="1">
    <citation type="submission" date="2024-05" db="EMBL/GenBank/DDBJ databases">
        <authorList>
            <person name="Cai S.Y."/>
            <person name="Jin L.M."/>
            <person name="Li H.R."/>
        </authorList>
    </citation>
    <scope>NUCLEOTIDE SEQUENCE</scope>
    <source>
        <strain evidence="4">A5-74</strain>
    </source>
</reference>
<evidence type="ECO:0000256" key="2">
    <source>
        <dbReference type="SAM" id="MobiDB-lite"/>
    </source>
</evidence>
<dbReference type="SMART" id="SM00507">
    <property type="entry name" value="HNHc"/>
    <property type="match status" value="1"/>
</dbReference>
<protein>
    <submittedName>
        <fullName evidence="4">DUF222 domain-containing protein</fullName>
    </submittedName>
</protein>
<sequence length="447" mass="48712">MNSTCGASVADTRDHIAVLTARLKTLHTSVFQCPTGELGEFLGELAELRALAGAASVIVTADAETRGVVEASQSASTRGWIAEHGWHSRREATTVAKAAHILRRPELAEIADSIRTADLDLPTAVVVQGEYDKLAPQLLPDAHPFVLKQLVNHGAEYGPRGVRELRQWILAHHGKPDEFADFQDRCRRHISLSSPTETSTGLHEYRLVVDNEGLSILEAAIQTLAAPRPDAAAGERDVRPTDRRRGEALIEAFRRSVLAQGQGVTAAVTATVNVTMNLDDLQQRTGAGTCAGTIADGTLLAPDTARKLACDAGIIPTVLGADGAVLDCGKEQRLFTLTQKRVLWTRDRHCTFPGCDIPAQWCDAHHLVHWIDGGPTDLDNAALLCPAHHTIVHRDELNGEVTAGQVIWDRRPRSYRPARRPRPADRPDPTSTRRLPRQRTAPTPLRT</sequence>
<evidence type="ECO:0000256" key="1">
    <source>
        <dbReference type="ARBA" id="ARBA00023450"/>
    </source>
</evidence>